<dbReference type="EMBL" id="OUNR01000002">
    <property type="protein sequence ID" value="SPP64141.1"/>
    <property type="molecule type" value="Genomic_DNA"/>
</dbReference>
<feature type="compositionally biased region" description="Basic and acidic residues" evidence="3">
    <location>
        <begin position="300"/>
        <end position="309"/>
    </location>
</feature>
<dbReference type="SMART" id="SM00342">
    <property type="entry name" value="HTH_ARAC"/>
    <property type="match status" value="1"/>
</dbReference>
<proteinExistence type="predicted"/>
<dbReference type="Pfam" id="PF06719">
    <property type="entry name" value="AraC_N"/>
    <property type="match status" value="1"/>
</dbReference>
<keyword evidence="6" id="KW-1185">Reference proteome</keyword>
<dbReference type="Pfam" id="PF12833">
    <property type="entry name" value="HTH_18"/>
    <property type="match status" value="1"/>
</dbReference>
<protein>
    <submittedName>
        <fullName evidence="5">Helix-turn-helix transcriptional regulator, AraC family</fullName>
    </submittedName>
</protein>
<reference evidence="6" key="1">
    <citation type="submission" date="2018-04" db="EMBL/GenBank/DDBJ databases">
        <authorList>
            <person name="Lucker S."/>
            <person name="Sakoula D."/>
        </authorList>
    </citation>
    <scope>NUCLEOTIDE SEQUENCE [LARGE SCALE GENOMIC DNA]</scope>
</reference>
<gene>
    <name evidence="5" type="ORF">NITLEN_100011</name>
</gene>
<evidence type="ECO:0000256" key="2">
    <source>
        <dbReference type="ARBA" id="ARBA00023163"/>
    </source>
</evidence>
<accession>A0A330L4D2</accession>
<organism evidence="5 6">
    <name type="scientific">Nitrospira lenta</name>
    <dbReference type="NCBI Taxonomy" id="1436998"/>
    <lineage>
        <taxon>Bacteria</taxon>
        <taxon>Pseudomonadati</taxon>
        <taxon>Nitrospirota</taxon>
        <taxon>Nitrospiria</taxon>
        <taxon>Nitrospirales</taxon>
        <taxon>Nitrospiraceae</taxon>
        <taxon>Nitrospira</taxon>
    </lineage>
</organism>
<dbReference type="RefSeq" id="WP_121988579.1">
    <property type="nucleotide sequence ID" value="NZ_OUNR01000002.1"/>
</dbReference>
<dbReference type="GO" id="GO:0043565">
    <property type="term" value="F:sequence-specific DNA binding"/>
    <property type="evidence" value="ECO:0007669"/>
    <property type="project" value="InterPro"/>
</dbReference>
<dbReference type="PANTHER" id="PTHR43436">
    <property type="entry name" value="ARAC-FAMILY TRANSCRIPTIONAL REGULATOR"/>
    <property type="match status" value="1"/>
</dbReference>
<dbReference type="SUPFAM" id="SSF46689">
    <property type="entry name" value="Homeodomain-like"/>
    <property type="match status" value="2"/>
</dbReference>
<keyword evidence="1" id="KW-0805">Transcription regulation</keyword>
<dbReference type="GO" id="GO:0003700">
    <property type="term" value="F:DNA-binding transcription factor activity"/>
    <property type="evidence" value="ECO:0007669"/>
    <property type="project" value="InterPro"/>
</dbReference>
<sequence length="317" mass="35636">MHAWLNEQGITSAGFSVALDGLKMSIARWTEPGDRLSTAIPGLSLFRRDAPTQPMTYLFERSICVVAQGVKQVLLGDDTYVHHSRQFLITSVDLPVVCRVLDASRESPYLSLLLTIDQREMALLMADNNLPPPRAQQSSRGMAIGDVTLPLLAAFQRLVDLLDEPKDIPILGPIIQREIVYRLLVGDQGAHLRQMALAGTQSRQIAQAIYWLKDNFNKPFRIEALADQVNMSASTFHHHFRTVTAMSPLQYQKWLRLNEARRLMFAERLDATTAALQVGYESPSQFSREYSRSFGAPPMRDIERLRDAASRSPTSSQ</sequence>
<evidence type="ECO:0000256" key="3">
    <source>
        <dbReference type="SAM" id="MobiDB-lite"/>
    </source>
</evidence>
<feature type="domain" description="HTH araC/xylS-type" evidence="4">
    <location>
        <begin position="206"/>
        <end position="304"/>
    </location>
</feature>
<dbReference type="InterPro" id="IPR018060">
    <property type="entry name" value="HTH_AraC"/>
</dbReference>
<dbReference type="PANTHER" id="PTHR43436:SF1">
    <property type="entry name" value="TRANSCRIPTIONAL REGULATORY PROTEIN"/>
    <property type="match status" value="1"/>
</dbReference>
<dbReference type="OrthoDB" id="9802263at2"/>
<dbReference type="Gene3D" id="1.10.10.60">
    <property type="entry name" value="Homeodomain-like"/>
    <property type="match status" value="1"/>
</dbReference>
<name>A0A330L4D2_9BACT</name>
<feature type="region of interest" description="Disordered" evidence="3">
    <location>
        <begin position="286"/>
        <end position="317"/>
    </location>
</feature>
<evidence type="ECO:0000256" key="1">
    <source>
        <dbReference type="ARBA" id="ARBA00023015"/>
    </source>
</evidence>
<evidence type="ECO:0000259" key="4">
    <source>
        <dbReference type="PROSITE" id="PS01124"/>
    </source>
</evidence>
<dbReference type="InterPro" id="IPR009057">
    <property type="entry name" value="Homeodomain-like_sf"/>
</dbReference>
<dbReference type="AlphaFoldDB" id="A0A330L4D2"/>
<evidence type="ECO:0000313" key="6">
    <source>
        <dbReference type="Proteomes" id="UP000248168"/>
    </source>
</evidence>
<dbReference type="PROSITE" id="PS01124">
    <property type="entry name" value="HTH_ARAC_FAMILY_2"/>
    <property type="match status" value="1"/>
</dbReference>
<dbReference type="FunCoup" id="A0A330L4D2">
    <property type="interactions" value="12"/>
</dbReference>
<dbReference type="InParanoid" id="A0A330L4D2"/>
<keyword evidence="2" id="KW-0804">Transcription</keyword>
<dbReference type="InterPro" id="IPR009594">
    <property type="entry name" value="Tscrpt_reg_HTH_AraC_N"/>
</dbReference>
<dbReference type="Proteomes" id="UP000248168">
    <property type="component" value="Unassembled WGS sequence"/>
</dbReference>
<evidence type="ECO:0000313" key="5">
    <source>
        <dbReference type="EMBL" id="SPP64141.1"/>
    </source>
</evidence>